<evidence type="ECO:0000256" key="4">
    <source>
        <dbReference type="ARBA" id="ARBA00022737"/>
    </source>
</evidence>
<feature type="region of interest" description="Disordered" evidence="6">
    <location>
        <begin position="1"/>
        <end position="89"/>
    </location>
</feature>
<name>A0A1W0XBH5_HYPEX</name>
<dbReference type="Gene3D" id="1.10.238.10">
    <property type="entry name" value="EF-hand"/>
    <property type="match status" value="1"/>
</dbReference>
<dbReference type="Pfam" id="PF13499">
    <property type="entry name" value="EF-hand_7"/>
    <property type="match status" value="1"/>
</dbReference>
<feature type="domain" description="EF-hand" evidence="7">
    <location>
        <begin position="193"/>
        <end position="228"/>
    </location>
</feature>
<dbReference type="EMBL" id="MTYJ01000005">
    <property type="protein sequence ID" value="OQV24780.1"/>
    <property type="molecule type" value="Genomic_DNA"/>
</dbReference>
<evidence type="ECO:0000256" key="3">
    <source>
        <dbReference type="ARBA" id="ARBA00022723"/>
    </source>
</evidence>
<dbReference type="PANTHER" id="PTHR46212:SF3">
    <property type="entry name" value="GH27120P"/>
    <property type="match status" value="1"/>
</dbReference>
<accession>A0A1W0XBH5</accession>
<gene>
    <name evidence="8" type="ORF">BV898_01370</name>
</gene>
<evidence type="ECO:0000313" key="8">
    <source>
        <dbReference type="EMBL" id="OQV24780.1"/>
    </source>
</evidence>
<dbReference type="GO" id="GO:0048306">
    <property type="term" value="F:calcium-dependent protein binding"/>
    <property type="evidence" value="ECO:0007669"/>
    <property type="project" value="UniProtKB-ARBA"/>
</dbReference>
<keyword evidence="5" id="KW-0106">Calcium</keyword>
<dbReference type="SMART" id="SM00054">
    <property type="entry name" value="EFh"/>
    <property type="match status" value="3"/>
</dbReference>
<protein>
    <submittedName>
        <fullName evidence="8">Peflin</fullName>
    </submittedName>
</protein>
<dbReference type="GO" id="GO:0005509">
    <property type="term" value="F:calcium ion binding"/>
    <property type="evidence" value="ECO:0007669"/>
    <property type="project" value="InterPro"/>
</dbReference>
<dbReference type="SUPFAM" id="SSF47473">
    <property type="entry name" value="EF-hand"/>
    <property type="match status" value="1"/>
</dbReference>
<keyword evidence="4" id="KW-0677">Repeat</keyword>
<evidence type="ECO:0000259" key="7">
    <source>
        <dbReference type="PROSITE" id="PS50222"/>
    </source>
</evidence>
<evidence type="ECO:0000256" key="6">
    <source>
        <dbReference type="SAM" id="MobiDB-lite"/>
    </source>
</evidence>
<dbReference type="Pfam" id="PF13405">
    <property type="entry name" value="EF-hand_6"/>
    <property type="match status" value="1"/>
</dbReference>
<organism evidence="8 9">
    <name type="scientific">Hypsibius exemplaris</name>
    <name type="common">Freshwater tardigrade</name>
    <dbReference type="NCBI Taxonomy" id="2072580"/>
    <lineage>
        <taxon>Eukaryota</taxon>
        <taxon>Metazoa</taxon>
        <taxon>Ecdysozoa</taxon>
        <taxon>Tardigrada</taxon>
        <taxon>Eutardigrada</taxon>
        <taxon>Parachela</taxon>
        <taxon>Hypsibioidea</taxon>
        <taxon>Hypsibiidae</taxon>
        <taxon>Hypsibius</taxon>
    </lineage>
</organism>
<proteinExistence type="predicted"/>
<dbReference type="GO" id="GO:0005737">
    <property type="term" value="C:cytoplasm"/>
    <property type="evidence" value="ECO:0007669"/>
    <property type="project" value="UniProtKB-SubCell"/>
</dbReference>
<dbReference type="PROSITE" id="PS00018">
    <property type="entry name" value="EF_HAND_1"/>
    <property type="match status" value="2"/>
</dbReference>
<dbReference type="InterPro" id="IPR018247">
    <property type="entry name" value="EF_Hand_1_Ca_BS"/>
</dbReference>
<dbReference type="Proteomes" id="UP000192578">
    <property type="component" value="Unassembled WGS sequence"/>
</dbReference>
<evidence type="ECO:0000256" key="2">
    <source>
        <dbReference type="ARBA" id="ARBA00022490"/>
    </source>
</evidence>
<dbReference type="InterPro" id="IPR051426">
    <property type="entry name" value="Peflin/Sorcin_CaBP"/>
</dbReference>
<dbReference type="InterPro" id="IPR011992">
    <property type="entry name" value="EF-hand-dom_pair"/>
</dbReference>
<dbReference type="PROSITE" id="PS50222">
    <property type="entry name" value="EF_HAND_2"/>
    <property type="match status" value="2"/>
</dbReference>
<feature type="compositionally biased region" description="Low complexity" evidence="6">
    <location>
        <begin position="8"/>
        <end position="22"/>
    </location>
</feature>
<keyword evidence="2" id="KW-0963">Cytoplasm</keyword>
<evidence type="ECO:0000256" key="1">
    <source>
        <dbReference type="ARBA" id="ARBA00004496"/>
    </source>
</evidence>
<sequence length="287" mass="31644">MGNDASKESTSSSVMKKSPSQSAPHQHTTVNHSVNGVPQLNSEAPPNYDELFGAASPAPSSHSSISGGSSSSAATSPRSAAPPVPEVASYQIPPPSAAAWGTASASASANVHPQYSVPAPNWRQQEEEAELRMWFSAVDENNDGFITSEELRQALLNDNWTPFNMDTIKMMLKMFDRNMNDRIEFDEFSGLKRYVQEWKKVFDQYDVDHSGTIDVTEIQAALRWINFTFSLDFCTQLCNRFSAAGHINLDAFIYACAMINAMSKDYAKVHNAGSLEDFVRAWLNRSS</sequence>
<feature type="compositionally biased region" description="Polar residues" evidence="6">
    <location>
        <begin position="23"/>
        <end position="44"/>
    </location>
</feature>
<evidence type="ECO:0000256" key="5">
    <source>
        <dbReference type="ARBA" id="ARBA00022837"/>
    </source>
</evidence>
<keyword evidence="9" id="KW-1185">Reference proteome</keyword>
<reference evidence="9" key="1">
    <citation type="submission" date="2017-01" db="EMBL/GenBank/DDBJ databases">
        <title>Comparative genomics of anhydrobiosis in the tardigrade Hypsibius dujardini.</title>
        <authorList>
            <person name="Yoshida Y."/>
            <person name="Koutsovoulos G."/>
            <person name="Laetsch D."/>
            <person name="Stevens L."/>
            <person name="Kumar S."/>
            <person name="Horikawa D."/>
            <person name="Ishino K."/>
            <person name="Komine S."/>
            <person name="Tomita M."/>
            <person name="Blaxter M."/>
            <person name="Arakawa K."/>
        </authorList>
    </citation>
    <scope>NUCLEOTIDE SEQUENCE [LARGE SCALE GENOMIC DNA]</scope>
    <source>
        <strain evidence="9">Z151</strain>
    </source>
</reference>
<dbReference type="PANTHER" id="PTHR46212">
    <property type="entry name" value="PEFLIN"/>
    <property type="match status" value="1"/>
</dbReference>
<feature type="domain" description="EF-hand" evidence="7">
    <location>
        <begin position="126"/>
        <end position="161"/>
    </location>
</feature>
<dbReference type="AlphaFoldDB" id="A0A1W0XBH5"/>
<comment type="subcellular location">
    <subcellularLocation>
        <location evidence="1">Cytoplasm</location>
    </subcellularLocation>
</comment>
<dbReference type="OrthoDB" id="186625at2759"/>
<feature type="compositionally biased region" description="Low complexity" evidence="6">
    <location>
        <begin position="53"/>
        <end position="79"/>
    </location>
</feature>
<comment type="caution">
    <text evidence="8">The sequence shown here is derived from an EMBL/GenBank/DDBJ whole genome shotgun (WGS) entry which is preliminary data.</text>
</comment>
<dbReference type="InterPro" id="IPR002048">
    <property type="entry name" value="EF_hand_dom"/>
</dbReference>
<evidence type="ECO:0000313" key="9">
    <source>
        <dbReference type="Proteomes" id="UP000192578"/>
    </source>
</evidence>
<keyword evidence="3" id="KW-0479">Metal-binding</keyword>